<evidence type="ECO:0000256" key="1">
    <source>
        <dbReference type="SAM" id="MobiDB-lite"/>
    </source>
</evidence>
<sequence>MDENKVQASNQSAMPVLRYLMPTQCLPIAELKRLDREARKVIVENGGTHALGSTALEYLPRGLGGRGLRSVEREYKQAKVKAVKIGVWLKTAAKEWDVEELKAEGWQGSLLSERWEDQEVGDECFSRMSEWTTAPTHTIAGLQELYQQLLPTKVYQQKKTGTHKSDDVKCRMRGKAAEMQAHVLEGCVALAQSKYMTWHNAALKEELGDGFASLNREFSMEHESAIKRLKSTPSSAPEFKKKSNEKQFEVNTQVFNHVQSASSFLQSTPPQVEKALEELEEGEKKLAHRNKPILIADSSKEDWEVVDEYEHRDLADNSDDDKRIRQAEARAYQKRRGTQSQRKTAFTSPRSPYPAISSVPFNSPTVFHSHGPFLQTPTFSATASQNTSTTSWPRSSSALRGSCFACGMFGHFPIPVKKIGMWLKTAAKEWDVEELKAEGWQGKLLSERWEDQEVECFSRMSEWTTAPTHTIAGLQELNQQLLPTKVYQQKKTGTHTSDDVKCRMRGKAAEMQAYVLEGCGALAQSKYMTWHNAALKVIFYELLKDLDLVKTVPPWYSQNTP</sequence>
<comment type="caution">
    <text evidence="2">The sequence shown here is derived from an EMBL/GenBank/DDBJ whole genome shotgun (WGS) entry which is preliminary data.</text>
</comment>
<organism evidence="2 3">
    <name type="scientific">Stylophora pistillata</name>
    <name type="common">Smooth cauliflower coral</name>
    <dbReference type="NCBI Taxonomy" id="50429"/>
    <lineage>
        <taxon>Eukaryota</taxon>
        <taxon>Metazoa</taxon>
        <taxon>Cnidaria</taxon>
        <taxon>Anthozoa</taxon>
        <taxon>Hexacorallia</taxon>
        <taxon>Scleractinia</taxon>
        <taxon>Astrocoeniina</taxon>
        <taxon>Pocilloporidae</taxon>
        <taxon>Stylophora</taxon>
    </lineage>
</organism>
<dbReference type="OrthoDB" id="5990343at2759"/>
<evidence type="ECO:0000313" key="2">
    <source>
        <dbReference type="EMBL" id="PFX14906.1"/>
    </source>
</evidence>
<dbReference type="EMBL" id="LSMT01000712">
    <property type="protein sequence ID" value="PFX14906.1"/>
    <property type="molecule type" value="Genomic_DNA"/>
</dbReference>
<feature type="compositionally biased region" description="Polar residues" evidence="1">
    <location>
        <begin position="338"/>
        <end position="350"/>
    </location>
</feature>
<dbReference type="PANTHER" id="PTHR35450:SF2">
    <property type="entry name" value="REVERSE TRANSCRIPTASE DOMAIN-CONTAINING PROTEIN"/>
    <property type="match status" value="1"/>
</dbReference>
<dbReference type="Proteomes" id="UP000225706">
    <property type="component" value="Unassembled WGS sequence"/>
</dbReference>
<reference evidence="3" key="1">
    <citation type="journal article" date="2017" name="bioRxiv">
        <title>Comparative analysis of the genomes of Stylophora pistillata and Acropora digitifera provides evidence for extensive differences between species of corals.</title>
        <authorList>
            <person name="Voolstra C.R."/>
            <person name="Li Y."/>
            <person name="Liew Y.J."/>
            <person name="Baumgarten S."/>
            <person name="Zoccola D."/>
            <person name="Flot J.-F."/>
            <person name="Tambutte S."/>
            <person name="Allemand D."/>
            <person name="Aranda M."/>
        </authorList>
    </citation>
    <scope>NUCLEOTIDE SEQUENCE [LARGE SCALE GENOMIC DNA]</scope>
</reference>
<gene>
    <name evidence="2" type="ORF">AWC38_SpisGene20904</name>
</gene>
<dbReference type="PANTHER" id="PTHR35450">
    <property type="entry name" value="REVERSE TRANSCRIPTASE DOMAIN-CONTAINING PROTEIN"/>
    <property type="match status" value="1"/>
</dbReference>
<feature type="region of interest" description="Disordered" evidence="1">
    <location>
        <begin position="331"/>
        <end position="351"/>
    </location>
</feature>
<proteinExistence type="predicted"/>
<dbReference type="AlphaFoldDB" id="A0A2B4RCM0"/>
<protein>
    <submittedName>
        <fullName evidence="2">Uncharacterized protein</fullName>
    </submittedName>
</protein>
<evidence type="ECO:0000313" key="3">
    <source>
        <dbReference type="Proteomes" id="UP000225706"/>
    </source>
</evidence>
<name>A0A2B4RCM0_STYPI</name>
<accession>A0A2B4RCM0</accession>
<keyword evidence="3" id="KW-1185">Reference proteome</keyword>